<sequence>MFEISPSQEVGNYEVKAKFMGVEMEKVQVHFQDLLQLQYEGVAVMKMFDKAKVNVNLLIFLINKKFHGK</sequence>
<dbReference type="Ensembl" id="ENSECRT00000025512.1">
    <property type="protein sequence ID" value="ENSECRP00000024973.1"/>
    <property type="gene ID" value="ENSECRG00000016760.1"/>
</dbReference>
<dbReference type="GO" id="GO:0005096">
    <property type="term" value="F:GTPase activator activity"/>
    <property type="evidence" value="ECO:0007669"/>
    <property type="project" value="TreeGrafter"/>
</dbReference>
<dbReference type="AlphaFoldDB" id="A0A8C4T1J8"/>
<gene>
    <name evidence="1" type="primary">IQGAP2</name>
    <name evidence="1" type="synonym">iqgap2</name>
</gene>
<dbReference type="GO" id="GO:0005516">
    <property type="term" value="F:calmodulin binding"/>
    <property type="evidence" value="ECO:0007669"/>
    <property type="project" value="TreeGrafter"/>
</dbReference>
<proteinExistence type="predicted"/>
<evidence type="ECO:0000313" key="2">
    <source>
        <dbReference type="Proteomes" id="UP000694620"/>
    </source>
</evidence>
<dbReference type="PANTHER" id="PTHR14149">
    <property type="entry name" value="RAS GTPASE-ACTIVATING PROTEIN WITH IQ MOTIF"/>
    <property type="match status" value="1"/>
</dbReference>
<keyword evidence="2" id="KW-1185">Reference proteome</keyword>
<reference evidence="1" key="1">
    <citation type="submission" date="2021-06" db="EMBL/GenBank/DDBJ databases">
        <authorList>
            <consortium name="Wellcome Sanger Institute Data Sharing"/>
        </authorList>
    </citation>
    <scope>NUCLEOTIDE SEQUENCE [LARGE SCALE GENOMIC DNA]</scope>
</reference>
<dbReference type="GO" id="GO:0051015">
    <property type="term" value="F:actin filament binding"/>
    <property type="evidence" value="ECO:0007669"/>
    <property type="project" value="TreeGrafter"/>
</dbReference>
<protein>
    <submittedName>
        <fullName evidence="1">IQ motif containing GTPase activating protein 2</fullName>
    </submittedName>
</protein>
<dbReference type="SUPFAM" id="SSF143885">
    <property type="entry name" value="RGC domain-like"/>
    <property type="match status" value="1"/>
</dbReference>
<dbReference type="GO" id="GO:0005938">
    <property type="term" value="C:cell cortex"/>
    <property type="evidence" value="ECO:0007669"/>
    <property type="project" value="TreeGrafter"/>
</dbReference>
<dbReference type="PANTHER" id="PTHR14149:SF14">
    <property type="entry name" value="CALPONIN-HOMOLOGY (CH) DOMAIN-CONTAINING PROTEIN"/>
    <property type="match status" value="1"/>
</dbReference>
<accession>A0A8C4T1J8</accession>
<dbReference type="GO" id="GO:1903479">
    <property type="term" value="P:mitotic actomyosin contractile ring assembly actin filament organization"/>
    <property type="evidence" value="ECO:0007669"/>
    <property type="project" value="TreeGrafter"/>
</dbReference>
<reference evidence="1" key="3">
    <citation type="submission" date="2025-09" db="UniProtKB">
        <authorList>
            <consortium name="Ensembl"/>
        </authorList>
    </citation>
    <scope>IDENTIFICATION</scope>
</reference>
<dbReference type="Proteomes" id="UP000694620">
    <property type="component" value="Chromosome 7"/>
</dbReference>
<reference evidence="1" key="2">
    <citation type="submission" date="2025-08" db="UniProtKB">
        <authorList>
            <consortium name="Ensembl"/>
        </authorList>
    </citation>
    <scope>IDENTIFICATION</scope>
</reference>
<name>A0A8C4T1J8_ERPCA</name>
<organism evidence="1 2">
    <name type="scientific">Erpetoichthys calabaricus</name>
    <name type="common">Rope fish</name>
    <name type="synonym">Calamoichthys calabaricus</name>
    <dbReference type="NCBI Taxonomy" id="27687"/>
    <lineage>
        <taxon>Eukaryota</taxon>
        <taxon>Metazoa</taxon>
        <taxon>Chordata</taxon>
        <taxon>Craniata</taxon>
        <taxon>Vertebrata</taxon>
        <taxon>Euteleostomi</taxon>
        <taxon>Actinopterygii</taxon>
        <taxon>Polypteriformes</taxon>
        <taxon>Polypteridae</taxon>
        <taxon>Erpetoichthys</taxon>
    </lineage>
</organism>
<evidence type="ECO:0000313" key="1">
    <source>
        <dbReference type="Ensembl" id="ENSECRP00000024973.1"/>
    </source>
</evidence>
<dbReference type="GeneTree" id="ENSGT00950000183076"/>